<name>A0ACB9MBW8_9MYRT</name>
<reference evidence="2" key="1">
    <citation type="journal article" date="2023" name="Front. Plant Sci.">
        <title>Chromosomal-level genome assembly of Melastoma candidum provides insights into trichome evolution.</title>
        <authorList>
            <person name="Zhong Y."/>
            <person name="Wu W."/>
            <person name="Sun C."/>
            <person name="Zou P."/>
            <person name="Liu Y."/>
            <person name="Dai S."/>
            <person name="Zhou R."/>
        </authorList>
    </citation>
    <scope>NUCLEOTIDE SEQUENCE [LARGE SCALE GENOMIC DNA]</scope>
</reference>
<protein>
    <submittedName>
        <fullName evidence="1">Uncharacterized protein</fullName>
    </submittedName>
</protein>
<keyword evidence="2" id="KW-1185">Reference proteome</keyword>
<proteinExistence type="predicted"/>
<comment type="caution">
    <text evidence="1">The sequence shown here is derived from an EMBL/GenBank/DDBJ whole genome shotgun (WGS) entry which is preliminary data.</text>
</comment>
<organism evidence="1 2">
    <name type="scientific">Melastoma candidum</name>
    <dbReference type="NCBI Taxonomy" id="119954"/>
    <lineage>
        <taxon>Eukaryota</taxon>
        <taxon>Viridiplantae</taxon>
        <taxon>Streptophyta</taxon>
        <taxon>Embryophyta</taxon>
        <taxon>Tracheophyta</taxon>
        <taxon>Spermatophyta</taxon>
        <taxon>Magnoliopsida</taxon>
        <taxon>eudicotyledons</taxon>
        <taxon>Gunneridae</taxon>
        <taxon>Pentapetalae</taxon>
        <taxon>rosids</taxon>
        <taxon>malvids</taxon>
        <taxon>Myrtales</taxon>
        <taxon>Melastomataceae</taxon>
        <taxon>Melastomatoideae</taxon>
        <taxon>Melastomateae</taxon>
        <taxon>Melastoma</taxon>
    </lineage>
</organism>
<accession>A0ACB9MBW8</accession>
<dbReference type="Proteomes" id="UP001057402">
    <property type="component" value="Chromosome 10"/>
</dbReference>
<sequence length="498" mass="54878">MASGTVRGGNVRDGQQRWVESGKVYSHKMIGARGEEPSQSLSASSVEDDGSSHRRTSSGDDGLASGDSSDQDLARTGFSRATARGLANGSSVKFDGGVSMFNAGLKSEIRELKRKLLGELNEVRSLLKRLEAKEVEISRYRSKDGWAKSQFSATSGVGKASNLKRVNSEVGSVGIPEPHLQQGVSSSAANSNDGGGREFVETEERPLKSNLASRSSDFVQAKKMPSSENKKVKKSSGNTVNSEASKFGLDKQSSLFKSCYSLLTKLMKHNYGWVFNAPVDVKGLGLHDYFTIIDQPMDLGTVKTKLSGCSYESPIEFAYDVRLTFQNAMKYNPPGQDVHLMADTLLKLFEKSWGLIEKEHNLVRKPEVGLPMPATKKVPNPAPTAIASLPKHPDSTSSERVDPRKPVGKESVERDMTFEEKQKLSEDLQNLPSEKLEHVVHIIRKRNSQSFQHEDEIEVDIDAVDAETLWELQEFVDSYKSSLNKLKRKADMSIDGCR</sequence>
<dbReference type="EMBL" id="CM042889">
    <property type="protein sequence ID" value="KAI4321824.1"/>
    <property type="molecule type" value="Genomic_DNA"/>
</dbReference>
<evidence type="ECO:0000313" key="2">
    <source>
        <dbReference type="Proteomes" id="UP001057402"/>
    </source>
</evidence>
<gene>
    <name evidence="1" type="ORF">MLD38_035158</name>
</gene>
<evidence type="ECO:0000313" key="1">
    <source>
        <dbReference type="EMBL" id="KAI4321824.1"/>
    </source>
</evidence>